<accession>A0A9X0DH12</accession>
<dbReference type="EMBL" id="JAPEIS010000013">
    <property type="protein sequence ID" value="KAJ8060468.1"/>
    <property type="molecule type" value="Genomic_DNA"/>
</dbReference>
<evidence type="ECO:0000313" key="3">
    <source>
        <dbReference type="Proteomes" id="UP001152300"/>
    </source>
</evidence>
<dbReference type="AlphaFoldDB" id="A0A9X0DH12"/>
<keyword evidence="3" id="KW-1185">Reference proteome</keyword>
<dbReference type="OrthoDB" id="3519663at2759"/>
<gene>
    <name evidence="2" type="ORF">OCU04_010791</name>
</gene>
<dbReference type="Proteomes" id="UP001152300">
    <property type="component" value="Unassembled WGS sequence"/>
</dbReference>
<organism evidence="2 3">
    <name type="scientific">Sclerotinia nivalis</name>
    <dbReference type="NCBI Taxonomy" id="352851"/>
    <lineage>
        <taxon>Eukaryota</taxon>
        <taxon>Fungi</taxon>
        <taxon>Dikarya</taxon>
        <taxon>Ascomycota</taxon>
        <taxon>Pezizomycotina</taxon>
        <taxon>Leotiomycetes</taxon>
        <taxon>Helotiales</taxon>
        <taxon>Sclerotiniaceae</taxon>
        <taxon>Sclerotinia</taxon>
    </lineage>
</organism>
<reference evidence="2" key="1">
    <citation type="submission" date="2022-11" db="EMBL/GenBank/DDBJ databases">
        <title>Genome Resource of Sclerotinia nivalis Strain SnTB1, a Plant Pathogen Isolated from American Ginseng.</title>
        <authorList>
            <person name="Fan S."/>
        </authorList>
    </citation>
    <scope>NUCLEOTIDE SEQUENCE</scope>
    <source>
        <strain evidence="2">SnTB1</strain>
    </source>
</reference>
<feature type="compositionally biased region" description="Polar residues" evidence="1">
    <location>
        <begin position="1"/>
        <end position="24"/>
    </location>
</feature>
<name>A0A9X0DH12_9HELO</name>
<feature type="region of interest" description="Disordered" evidence="1">
    <location>
        <begin position="1"/>
        <end position="28"/>
    </location>
</feature>
<proteinExistence type="predicted"/>
<comment type="caution">
    <text evidence="2">The sequence shown here is derived from an EMBL/GenBank/DDBJ whole genome shotgun (WGS) entry which is preliminary data.</text>
</comment>
<evidence type="ECO:0000256" key="1">
    <source>
        <dbReference type="SAM" id="MobiDB-lite"/>
    </source>
</evidence>
<sequence length="317" mass="36022">MSSQQPLNGQSENSSVPLPSSQADPQIPTGIRSLPLELVGRIFQEVMKNEGMNTNTNNRTRSLPAFVNSLKCDVGQPWRGQYLFALDTCNRDFVYSLHFGNDWKLLMDSEERQLVRNIVVKYVPGQAVYSEQADQLEAKKSAGQLSNVEATQYYSMVPLPEDLNTSLNDLPDLRSVQLEFKTFLPAFKNTFLGMFRVLKSFLDDHEDFKLKDAMIEPGSNGNFSRAPNRPGWEIAGKEIERILIPQITEIAGRDVCFLLPANNIWKLEDAKKRDIAAENTVDFSVDDFSYILLGCEAARVLRHCTWTFIFERAVHQY</sequence>
<protein>
    <submittedName>
        <fullName evidence="2">Uncharacterized protein</fullName>
    </submittedName>
</protein>
<evidence type="ECO:0000313" key="2">
    <source>
        <dbReference type="EMBL" id="KAJ8060468.1"/>
    </source>
</evidence>